<reference evidence="11 12" key="1">
    <citation type="submission" date="2018-08" db="EMBL/GenBank/DDBJ databases">
        <title>A genome reference for cultivated species of the human gut microbiota.</title>
        <authorList>
            <person name="Zou Y."/>
            <person name="Xue W."/>
            <person name="Luo G."/>
        </authorList>
    </citation>
    <scope>NUCLEOTIDE SEQUENCE [LARGE SCALE GENOMIC DNA]</scope>
    <source>
        <strain evidence="11 12">AM40-30BH</strain>
    </source>
</reference>
<feature type="domain" description="SSD" evidence="10">
    <location>
        <begin position="373"/>
        <end position="498"/>
    </location>
</feature>
<evidence type="ECO:0000313" key="12">
    <source>
        <dbReference type="Proteomes" id="UP000284379"/>
    </source>
</evidence>
<dbReference type="InterPro" id="IPR004764">
    <property type="entry name" value="MdtF-like"/>
</dbReference>
<evidence type="ECO:0000256" key="3">
    <source>
        <dbReference type="ARBA" id="ARBA00022448"/>
    </source>
</evidence>
<dbReference type="GO" id="GO:0042910">
    <property type="term" value="F:xenobiotic transmembrane transporter activity"/>
    <property type="evidence" value="ECO:0007669"/>
    <property type="project" value="TreeGrafter"/>
</dbReference>
<dbReference type="AlphaFoldDB" id="A0A413VLG5"/>
<feature type="transmembrane region" description="Helical" evidence="9">
    <location>
        <begin position="896"/>
        <end position="917"/>
    </location>
</feature>
<dbReference type="PANTHER" id="PTHR32063:SF11">
    <property type="entry name" value="CATION OR DRUG EFFLUX SYSTEM PROTEIN"/>
    <property type="match status" value="1"/>
</dbReference>
<dbReference type="Pfam" id="PF00873">
    <property type="entry name" value="ACR_tran"/>
    <property type="match status" value="1"/>
</dbReference>
<dbReference type="Gene3D" id="3.30.70.1440">
    <property type="entry name" value="Multidrug efflux transporter AcrB pore domain"/>
    <property type="match status" value="1"/>
</dbReference>
<dbReference type="RefSeq" id="WP_007485660.1">
    <property type="nucleotide sequence ID" value="NZ_CABJFV010000009.1"/>
</dbReference>
<keyword evidence="6 9" id="KW-0812">Transmembrane</keyword>
<keyword evidence="8 9" id="KW-0472">Membrane</keyword>
<dbReference type="PRINTS" id="PR00702">
    <property type="entry name" value="ACRIFLAVINRP"/>
</dbReference>
<keyword evidence="7 9" id="KW-1133">Transmembrane helix</keyword>
<feature type="transmembrane region" description="Helical" evidence="9">
    <location>
        <begin position="397"/>
        <end position="416"/>
    </location>
</feature>
<dbReference type="Gene3D" id="3.30.2090.10">
    <property type="entry name" value="Multidrug efflux transporter AcrB TolC docking domain, DN and DC subdomains"/>
    <property type="match status" value="2"/>
</dbReference>
<organism evidence="11 12">
    <name type="scientific">Bacteroides nordii</name>
    <dbReference type="NCBI Taxonomy" id="291645"/>
    <lineage>
        <taxon>Bacteria</taxon>
        <taxon>Pseudomonadati</taxon>
        <taxon>Bacteroidota</taxon>
        <taxon>Bacteroidia</taxon>
        <taxon>Bacteroidales</taxon>
        <taxon>Bacteroidaceae</taxon>
        <taxon>Bacteroides</taxon>
    </lineage>
</organism>
<dbReference type="NCBIfam" id="NF000282">
    <property type="entry name" value="RND_permease_1"/>
    <property type="match status" value="1"/>
</dbReference>
<dbReference type="Gene3D" id="3.30.70.1430">
    <property type="entry name" value="Multidrug efflux transporter AcrB pore domain"/>
    <property type="match status" value="2"/>
</dbReference>
<accession>A0A413VLG5</accession>
<dbReference type="PROSITE" id="PS50156">
    <property type="entry name" value="SSD"/>
    <property type="match status" value="1"/>
</dbReference>
<dbReference type="Gene3D" id="1.20.1640.10">
    <property type="entry name" value="Multidrug efflux transporter AcrB transmembrane domain"/>
    <property type="match status" value="2"/>
</dbReference>
<evidence type="ECO:0000256" key="6">
    <source>
        <dbReference type="ARBA" id="ARBA00022692"/>
    </source>
</evidence>
<dbReference type="InterPro" id="IPR001036">
    <property type="entry name" value="Acrflvin-R"/>
</dbReference>
<comment type="caution">
    <text evidence="11">The sequence shown here is derived from an EMBL/GenBank/DDBJ whole genome shotgun (WGS) entry which is preliminary data.</text>
</comment>
<proteinExistence type="inferred from homology"/>
<dbReference type="FunFam" id="1.20.1640.10:FF:000001">
    <property type="entry name" value="Efflux pump membrane transporter"/>
    <property type="match status" value="1"/>
</dbReference>
<feature type="transmembrane region" description="Helical" evidence="9">
    <location>
        <begin position="437"/>
        <end position="457"/>
    </location>
</feature>
<evidence type="ECO:0000256" key="7">
    <source>
        <dbReference type="ARBA" id="ARBA00022989"/>
    </source>
</evidence>
<evidence type="ECO:0000256" key="5">
    <source>
        <dbReference type="ARBA" id="ARBA00022519"/>
    </source>
</evidence>
<dbReference type="SUPFAM" id="SSF82714">
    <property type="entry name" value="Multidrug efflux transporter AcrB TolC docking domain, DN and DC subdomains"/>
    <property type="match status" value="2"/>
</dbReference>
<dbReference type="GO" id="GO:0015562">
    <property type="term" value="F:efflux transmembrane transporter activity"/>
    <property type="evidence" value="ECO:0007669"/>
    <property type="project" value="InterPro"/>
</dbReference>
<evidence type="ECO:0000256" key="4">
    <source>
        <dbReference type="ARBA" id="ARBA00022475"/>
    </source>
</evidence>
<evidence type="ECO:0000256" key="8">
    <source>
        <dbReference type="ARBA" id="ARBA00023136"/>
    </source>
</evidence>
<evidence type="ECO:0000313" key="11">
    <source>
        <dbReference type="EMBL" id="RHB34468.1"/>
    </source>
</evidence>
<feature type="transmembrane region" description="Helical" evidence="9">
    <location>
        <begin position="997"/>
        <end position="1018"/>
    </location>
</feature>
<comment type="subcellular location">
    <subcellularLocation>
        <location evidence="1">Cell inner membrane</location>
        <topology evidence="1">Multi-pass membrane protein</topology>
    </subcellularLocation>
</comment>
<dbReference type="EMBL" id="QSGO01000009">
    <property type="protein sequence ID" value="RHB34468.1"/>
    <property type="molecule type" value="Genomic_DNA"/>
</dbReference>
<evidence type="ECO:0000256" key="2">
    <source>
        <dbReference type="ARBA" id="ARBA00010942"/>
    </source>
</evidence>
<evidence type="ECO:0000256" key="1">
    <source>
        <dbReference type="ARBA" id="ARBA00004429"/>
    </source>
</evidence>
<feature type="transmembrane region" description="Helical" evidence="9">
    <location>
        <begin position="12"/>
        <end position="31"/>
    </location>
</feature>
<dbReference type="GeneID" id="69502146"/>
<dbReference type="InterPro" id="IPR000731">
    <property type="entry name" value="SSD"/>
</dbReference>
<dbReference type="PANTHER" id="PTHR32063">
    <property type="match status" value="1"/>
</dbReference>
<feature type="transmembrane region" description="Helical" evidence="9">
    <location>
        <begin position="477"/>
        <end position="500"/>
    </location>
</feature>
<protein>
    <submittedName>
        <fullName evidence="11">Hydrophobe/amphiphile efflux-1 family RND transporter</fullName>
    </submittedName>
</protein>
<dbReference type="FunFam" id="3.30.70.1430:FF:000001">
    <property type="entry name" value="Efflux pump membrane transporter"/>
    <property type="match status" value="1"/>
</dbReference>
<keyword evidence="4" id="KW-1003">Cell membrane</keyword>
<evidence type="ECO:0000256" key="9">
    <source>
        <dbReference type="SAM" id="Phobius"/>
    </source>
</evidence>
<dbReference type="SUPFAM" id="SSF82693">
    <property type="entry name" value="Multidrug efflux transporter AcrB pore domain, PN1, PN2, PC1 and PC2 subdomains"/>
    <property type="match status" value="3"/>
</dbReference>
<sequence>MFSKFFINRPIFATVLALIIVVAGLVTLNILPVAQFPDITPPTVQVSAVYPGANAETVAQTVGIPIEQQVNGVDGMLYMSSTSSSSGAYSLTITFAVGTDVDMATVQVQNRVSVAQSSLPEPVVVQGVTVQKQSSNIVMFLTMSAKDSVYDGLYLTNYAKLNLVDQLTRVPGVGAVNVMGAGDYSMRVWLDPEAMRIRSISPAEIYQAIQSQNMEVSAGTVGQPIGKDNANAFQYSLTVKGRLSSPDEFGNIVLRSDTGGKMLRLKDVARIDLGSASYNVVSQLRGKPTAAIAIYQQPGSNSLDVSKGVKAKMQELAQTFPSGVEYNVTLDTTDVINESIDEVLVTFLETTLLVVLVIFLFLQNWRAVIIPCITIPVSLIGTLAVMAALGFSINTLTLFGLILAVAIVVDDAIVVVENSSRLLETGQYSPREAVTKAMGEITGPIVGVVLVLLAVFIPTTLISGISGQLYKQFALTIAASTVLSGFNSLTLTPALCALFLEKSKPSTFFIYKGFNKAYDKTQGAYDRIVKWLLERPGTALISYGIFTAIAILLFVKWPSTFVPDEDDGYFIAVVQLPPAASLERTQAVGKQINAILNTYPEVKDYIGISGFSIMGGEESNGGTYFVVLKPWSERKGKEHTAAAVVERFNEMAYSIQEGQIFAMVPPAIPGLGATGGLQLQLEDTRNLGPTEMQQAIATLMANYHSKPALASVSSQYQANVPQYFLNIDRDKVQFMGVQLNQVFATLGYYMGAAYVNDYVQFGHIYQVKIEANDQAQKVIDNVLQLSVPNGKGEMVPFSSFTKVEEQLGQDQINRYNMYQTAAITCNVAPGFSSGEGIQQMEELVSEQLGGEYGYEWTSVAYQETQAGNTTTIVFLMALLVAFLVLAAQYESWTSPVAAIMGLPVALLGAMIGCFVMGTPVSIYTQIGIILLIALSAKNGILIVEFARDFRAEGNSIRDAAYEAGHVRLRPILMTSFAFVLGVMPLLFASGAGAESRIALGAAVVFGMAMNTLLATVYIPNFYELMQKLQERFK</sequence>
<dbReference type="Proteomes" id="UP000284379">
    <property type="component" value="Unassembled WGS sequence"/>
</dbReference>
<keyword evidence="5" id="KW-0997">Cell inner membrane</keyword>
<keyword evidence="3" id="KW-0813">Transport</keyword>
<feature type="transmembrane region" description="Helical" evidence="9">
    <location>
        <begin position="923"/>
        <end position="943"/>
    </location>
</feature>
<dbReference type="NCBIfam" id="TIGR00915">
    <property type="entry name" value="2A0602"/>
    <property type="match status" value="1"/>
</dbReference>
<dbReference type="SUPFAM" id="SSF82866">
    <property type="entry name" value="Multidrug efflux transporter AcrB transmembrane domain"/>
    <property type="match status" value="2"/>
</dbReference>
<feature type="transmembrane region" description="Helical" evidence="9">
    <location>
        <begin position="369"/>
        <end position="391"/>
    </location>
</feature>
<dbReference type="InterPro" id="IPR027463">
    <property type="entry name" value="AcrB_DN_DC_subdom"/>
</dbReference>
<name>A0A413VLG5_9BACE</name>
<dbReference type="Gene3D" id="3.30.70.1320">
    <property type="entry name" value="Multidrug efflux transporter AcrB pore domain like"/>
    <property type="match status" value="1"/>
</dbReference>
<feature type="transmembrane region" description="Helical" evidence="9">
    <location>
        <begin position="971"/>
        <end position="991"/>
    </location>
</feature>
<feature type="transmembrane region" description="Helical" evidence="9">
    <location>
        <begin position="343"/>
        <end position="362"/>
    </location>
</feature>
<feature type="transmembrane region" description="Helical" evidence="9">
    <location>
        <begin position="537"/>
        <end position="557"/>
    </location>
</feature>
<comment type="similarity">
    <text evidence="2">Belongs to the resistance-nodulation-cell division (RND) (TC 2.A.6) family.</text>
</comment>
<evidence type="ECO:0000259" key="10">
    <source>
        <dbReference type="PROSITE" id="PS50156"/>
    </source>
</evidence>
<gene>
    <name evidence="11" type="ORF">DW888_13110</name>
</gene>
<feature type="transmembrane region" description="Helical" evidence="9">
    <location>
        <begin position="872"/>
        <end position="889"/>
    </location>
</feature>
<dbReference type="GO" id="GO:0009636">
    <property type="term" value="P:response to toxic substance"/>
    <property type="evidence" value="ECO:0007669"/>
    <property type="project" value="UniProtKB-ARBA"/>
</dbReference>
<dbReference type="GO" id="GO:0005886">
    <property type="term" value="C:plasma membrane"/>
    <property type="evidence" value="ECO:0007669"/>
    <property type="project" value="UniProtKB-SubCell"/>
</dbReference>